<protein>
    <submittedName>
        <fullName evidence="1">Uncharacterized protein</fullName>
    </submittedName>
</protein>
<organism evidence="1 2">
    <name type="scientific">Halorientalis pallida</name>
    <dbReference type="NCBI Taxonomy" id="2479928"/>
    <lineage>
        <taxon>Archaea</taxon>
        <taxon>Methanobacteriati</taxon>
        <taxon>Methanobacteriota</taxon>
        <taxon>Stenosarchaea group</taxon>
        <taxon>Halobacteria</taxon>
        <taxon>Halobacteriales</taxon>
        <taxon>Haloarculaceae</taxon>
        <taxon>Halorientalis</taxon>
    </lineage>
</organism>
<sequence length="209" mass="22742">MQAAGRCNREFNGTTGTVTAWRLASPDSTAQPPSELINGRQSLLRPTRNALRSLRGAGIADSGSFRLAESAVISDGVKQYYDLLHHQRQTATRDDETVSWFDAGDGDRLRQASLINQDYATRDLLVPVTGAEVGHYDRYEELCAEGQWDAAEEVFDDLKSALVTVPVADEGTSAEKDAIVAVDVSTSLGTYQIETGRGVIKDDVSFDLE</sequence>
<comment type="caution">
    <text evidence="1">The sequence shown here is derived from an EMBL/GenBank/DDBJ whole genome shotgun (WGS) entry which is preliminary data.</text>
</comment>
<reference evidence="1 2" key="1">
    <citation type="submission" date="2019-01" db="EMBL/GenBank/DDBJ databases">
        <title>Halorientalis sp. F13-25 a new haloarchaeum isolated from hypersaline water.</title>
        <authorList>
            <person name="Ana D.-V."/>
            <person name="Cristina S.-P."/>
            <person name="Antonio V."/>
        </authorList>
    </citation>
    <scope>NUCLEOTIDE SEQUENCE [LARGE SCALE GENOMIC DNA]</scope>
    <source>
        <strain evidence="1 2">F13-25</strain>
    </source>
</reference>
<dbReference type="EMBL" id="RDFA01000004">
    <property type="protein sequence ID" value="RXK48697.1"/>
    <property type="molecule type" value="Genomic_DNA"/>
</dbReference>
<gene>
    <name evidence="1" type="ORF">EAF64_13580</name>
</gene>
<dbReference type="Proteomes" id="UP000289691">
    <property type="component" value="Unassembled WGS sequence"/>
</dbReference>
<accession>A0A498L270</accession>
<proteinExistence type="predicted"/>
<evidence type="ECO:0000313" key="1">
    <source>
        <dbReference type="EMBL" id="RXK48697.1"/>
    </source>
</evidence>
<dbReference type="AlphaFoldDB" id="A0A498L270"/>
<name>A0A498L270_9EURY</name>
<dbReference type="RefSeq" id="WP_129069534.1">
    <property type="nucleotide sequence ID" value="NZ_RDFA01000004.1"/>
</dbReference>
<keyword evidence="2" id="KW-1185">Reference proteome</keyword>
<evidence type="ECO:0000313" key="2">
    <source>
        <dbReference type="Proteomes" id="UP000289691"/>
    </source>
</evidence>